<dbReference type="SUPFAM" id="SSF111369">
    <property type="entry name" value="HlyD-like secretion proteins"/>
    <property type="match status" value="1"/>
</dbReference>
<accession>A0A239JLA4</accession>
<dbReference type="GO" id="GO:0015562">
    <property type="term" value="F:efflux transmembrane transporter activity"/>
    <property type="evidence" value="ECO:0007669"/>
    <property type="project" value="TreeGrafter"/>
</dbReference>
<dbReference type="GO" id="GO:1990281">
    <property type="term" value="C:efflux pump complex"/>
    <property type="evidence" value="ECO:0007669"/>
    <property type="project" value="TreeGrafter"/>
</dbReference>
<dbReference type="Gene3D" id="1.10.287.470">
    <property type="entry name" value="Helix hairpin bin"/>
    <property type="match status" value="1"/>
</dbReference>
<organism evidence="2 3">
    <name type="scientific">Anaerovirgula multivorans</name>
    <dbReference type="NCBI Taxonomy" id="312168"/>
    <lineage>
        <taxon>Bacteria</taxon>
        <taxon>Bacillati</taxon>
        <taxon>Bacillota</taxon>
        <taxon>Clostridia</taxon>
        <taxon>Peptostreptococcales</taxon>
        <taxon>Natronincolaceae</taxon>
        <taxon>Anaerovirgula</taxon>
    </lineage>
</organism>
<dbReference type="RefSeq" id="WP_089285036.1">
    <property type="nucleotide sequence ID" value="NZ_FZOJ01000036.1"/>
</dbReference>
<evidence type="ECO:0000259" key="1">
    <source>
        <dbReference type="Pfam" id="PF25881"/>
    </source>
</evidence>
<feature type="domain" description="YbhG-like alpha-helical hairpin" evidence="1">
    <location>
        <begin position="101"/>
        <end position="201"/>
    </location>
</feature>
<keyword evidence="3" id="KW-1185">Reference proteome</keyword>
<reference evidence="2 3" key="1">
    <citation type="submission" date="2017-06" db="EMBL/GenBank/DDBJ databases">
        <authorList>
            <person name="Kim H.J."/>
            <person name="Triplett B.A."/>
        </authorList>
    </citation>
    <scope>NUCLEOTIDE SEQUENCE [LARGE SCALE GENOMIC DNA]</scope>
    <source>
        <strain evidence="2 3">SCA</strain>
    </source>
</reference>
<sequence>MRKSWTFFILGIVLLYLLTGCGRSQADTEEGLTIKPVAVMELKEESRPITLHYTGRVEAKDLIKYSFKTSGKIAQIFVEEGQLVKKGDKLALLEGEELKFSLDATKAQMEAAKAQYDKALKGAREEEILLAELDANKARDQYEFVKDYYEKIKLFHENGGASQQELKEAKLKLDQAEISFAQAEKILKLTRDGLQDEDIEVLFRQYEVAKTNFNANEKLMEDSLLIADGDGYVVSILGKESEMAAAGYPVVVLSSEAYRGRIGLTQEDVSKVGVGDEVAVFINQQEVKGTIATINKIPDQESRAYITDIDLMDNLEVNIGAIIEVVISVGMEDGIWIPIKYILNDGEDYVFIVEQGRAKRKNVRIKYLQEDRVLLEGLRKGELLITEGLKSVKEGYEVVLNTKKSEEDRS</sequence>
<dbReference type="Gene3D" id="2.40.420.20">
    <property type="match status" value="1"/>
</dbReference>
<dbReference type="Pfam" id="PF25881">
    <property type="entry name" value="HH_YBHG"/>
    <property type="match status" value="1"/>
</dbReference>
<gene>
    <name evidence="2" type="ORF">SAMN05446037_103643</name>
</gene>
<evidence type="ECO:0000313" key="3">
    <source>
        <dbReference type="Proteomes" id="UP000198304"/>
    </source>
</evidence>
<dbReference type="InterPro" id="IPR059052">
    <property type="entry name" value="HH_YbhG-like"/>
</dbReference>
<dbReference type="Proteomes" id="UP000198304">
    <property type="component" value="Unassembled WGS sequence"/>
</dbReference>
<evidence type="ECO:0000313" key="2">
    <source>
        <dbReference type="EMBL" id="SNT06352.1"/>
    </source>
</evidence>
<protein>
    <submittedName>
        <fullName evidence="2">Multidrug efflux pump subunit AcrA (Membrane-fusion protein)</fullName>
    </submittedName>
</protein>
<dbReference type="PROSITE" id="PS51257">
    <property type="entry name" value="PROKAR_LIPOPROTEIN"/>
    <property type="match status" value="1"/>
</dbReference>
<name>A0A239JLA4_9FIRM</name>
<dbReference type="OrthoDB" id="2015187at2"/>
<dbReference type="Gene3D" id="2.40.50.100">
    <property type="match status" value="1"/>
</dbReference>
<dbReference type="EMBL" id="FZOJ01000036">
    <property type="protein sequence ID" value="SNT06352.1"/>
    <property type="molecule type" value="Genomic_DNA"/>
</dbReference>
<dbReference type="PANTHER" id="PTHR30469">
    <property type="entry name" value="MULTIDRUG RESISTANCE PROTEIN MDTA"/>
    <property type="match status" value="1"/>
</dbReference>
<proteinExistence type="predicted"/>
<dbReference type="AlphaFoldDB" id="A0A239JLA4"/>